<gene>
    <name evidence="14" type="ORF">Ocin01_13867</name>
</gene>
<name>A0A1D2MII0_ORCCI</name>
<keyword evidence="10" id="KW-0560">Oxidoreductase</keyword>
<keyword evidence="11" id="KW-0408">Iron</keyword>
<dbReference type="GO" id="GO:0005506">
    <property type="term" value="F:iron ion binding"/>
    <property type="evidence" value="ECO:0007669"/>
    <property type="project" value="InterPro"/>
</dbReference>
<evidence type="ECO:0000256" key="12">
    <source>
        <dbReference type="ARBA" id="ARBA00023033"/>
    </source>
</evidence>
<keyword evidence="13" id="KW-0472">Membrane</keyword>
<dbReference type="InterPro" id="IPR050182">
    <property type="entry name" value="Cytochrome_P450_fam2"/>
</dbReference>
<evidence type="ECO:0000256" key="2">
    <source>
        <dbReference type="ARBA" id="ARBA00003690"/>
    </source>
</evidence>
<dbReference type="EMBL" id="LJIJ01001140">
    <property type="protein sequence ID" value="ODM92810.1"/>
    <property type="molecule type" value="Genomic_DNA"/>
</dbReference>
<dbReference type="Pfam" id="PF00067">
    <property type="entry name" value="p450"/>
    <property type="match status" value="1"/>
</dbReference>
<dbReference type="GO" id="GO:0006082">
    <property type="term" value="P:organic acid metabolic process"/>
    <property type="evidence" value="ECO:0007669"/>
    <property type="project" value="TreeGrafter"/>
</dbReference>
<comment type="function">
    <text evidence="2">May be involved in the metabolism of insect hormones and in the breakdown of synthetic insecticides.</text>
</comment>
<dbReference type="PANTHER" id="PTHR24300">
    <property type="entry name" value="CYTOCHROME P450 508A4-RELATED"/>
    <property type="match status" value="1"/>
</dbReference>
<dbReference type="FunFam" id="1.10.630.10:FF:000238">
    <property type="entry name" value="Cytochrome P450 2A6"/>
    <property type="match status" value="1"/>
</dbReference>
<dbReference type="GO" id="GO:0005789">
    <property type="term" value="C:endoplasmic reticulum membrane"/>
    <property type="evidence" value="ECO:0007669"/>
    <property type="project" value="UniProtKB-SubCell"/>
</dbReference>
<organism evidence="14 15">
    <name type="scientific">Orchesella cincta</name>
    <name type="common">Springtail</name>
    <name type="synonym">Podura cincta</name>
    <dbReference type="NCBI Taxonomy" id="48709"/>
    <lineage>
        <taxon>Eukaryota</taxon>
        <taxon>Metazoa</taxon>
        <taxon>Ecdysozoa</taxon>
        <taxon>Arthropoda</taxon>
        <taxon>Hexapoda</taxon>
        <taxon>Collembola</taxon>
        <taxon>Entomobryomorpha</taxon>
        <taxon>Entomobryoidea</taxon>
        <taxon>Orchesellidae</taxon>
        <taxon>Orchesellinae</taxon>
        <taxon>Orchesella</taxon>
    </lineage>
</organism>
<sequence>MYYKQILKIKSGPTSIPLLGNVLQLRNEPLKVIQNWAKEFGPIYSIRLGTEDTIVISDPKLVKELFSNINSAGRTINPITHYFGHGNGIVSNQGAAWDAQRTFTVRKLRDVGLLKSSNEGSLMEGAESLVKFFERQVGKSMQGTKLFNGPVINGLWRILSGENKFEIILFRTVNKASIIFFAPFLRHIAPKYFGWTAWTNVVDAVFELAREAVEKHSKQLDANNPRDFIDHYLIKIKETTDPTSSFYQQNGVISLEAVVGDLLAAGSETSSTSLSFATLYLLLNKEVQKKAQQELDLMVGSSRQVSLADKSSLPYTEAILLETLRLSSITPLGVPHRMVEDTMFHGYLLPKDVTIIAGLYTIHHDPKIWGEDVNEFRPEKGF</sequence>
<evidence type="ECO:0000256" key="10">
    <source>
        <dbReference type="ARBA" id="ARBA00023002"/>
    </source>
</evidence>
<dbReference type="InterPro" id="IPR001128">
    <property type="entry name" value="Cyt_P450"/>
</dbReference>
<evidence type="ECO:0000313" key="15">
    <source>
        <dbReference type="Proteomes" id="UP000094527"/>
    </source>
</evidence>
<dbReference type="OMA" id="INPITHY"/>
<keyword evidence="9" id="KW-0492">Microsome</keyword>
<evidence type="ECO:0000256" key="7">
    <source>
        <dbReference type="ARBA" id="ARBA00022723"/>
    </source>
</evidence>
<keyword evidence="6" id="KW-0349">Heme</keyword>
<evidence type="ECO:0000256" key="4">
    <source>
        <dbReference type="ARBA" id="ARBA00004406"/>
    </source>
</evidence>
<dbReference type="Gene3D" id="1.10.630.10">
    <property type="entry name" value="Cytochrome P450"/>
    <property type="match status" value="1"/>
</dbReference>
<evidence type="ECO:0000256" key="6">
    <source>
        <dbReference type="ARBA" id="ARBA00022617"/>
    </source>
</evidence>
<evidence type="ECO:0000256" key="8">
    <source>
        <dbReference type="ARBA" id="ARBA00022824"/>
    </source>
</evidence>
<protein>
    <submittedName>
        <fullName evidence="14">Methyl farnesoate epoxidase</fullName>
    </submittedName>
</protein>
<comment type="subcellular location">
    <subcellularLocation>
        <location evidence="4">Endoplasmic reticulum membrane</location>
        <topology evidence="4">Peripheral membrane protein</topology>
    </subcellularLocation>
    <subcellularLocation>
        <location evidence="3">Microsome membrane</location>
        <topology evidence="3">Peripheral membrane protein</topology>
    </subcellularLocation>
</comment>
<dbReference type="OrthoDB" id="1103324at2759"/>
<evidence type="ECO:0000313" key="14">
    <source>
        <dbReference type="EMBL" id="ODM92810.1"/>
    </source>
</evidence>
<dbReference type="GO" id="GO:0016712">
    <property type="term" value="F:oxidoreductase activity, acting on paired donors, with incorporation or reduction of molecular oxygen, reduced flavin or flavoprotein as one donor, and incorporation of one atom of oxygen"/>
    <property type="evidence" value="ECO:0007669"/>
    <property type="project" value="TreeGrafter"/>
</dbReference>
<evidence type="ECO:0000256" key="3">
    <source>
        <dbReference type="ARBA" id="ARBA00004174"/>
    </source>
</evidence>
<dbReference type="AlphaFoldDB" id="A0A1D2MII0"/>
<comment type="cofactor">
    <cofactor evidence="1">
        <name>heme</name>
        <dbReference type="ChEBI" id="CHEBI:30413"/>
    </cofactor>
</comment>
<dbReference type="SUPFAM" id="SSF48264">
    <property type="entry name" value="Cytochrome P450"/>
    <property type="match status" value="1"/>
</dbReference>
<dbReference type="PANTHER" id="PTHR24300:SF375">
    <property type="entry name" value="CYTOCHROME P450 FAMILY"/>
    <property type="match status" value="1"/>
</dbReference>
<keyword evidence="8" id="KW-0256">Endoplasmic reticulum</keyword>
<evidence type="ECO:0000256" key="11">
    <source>
        <dbReference type="ARBA" id="ARBA00023004"/>
    </source>
</evidence>
<proteinExistence type="inferred from homology"/>
<dbReference type="InterPro" id="IPR036396">
    <property type="entry name" value="Cyt_P450_sf"/>
</dbReference>
<dbReference type="GO" id="GO:0006805">
    <property type="term" value="P:xenobiotic metabolic process"/>
    <property type="evidence" value="ECO:0007669"/>
    <property type="project" value="TreeGrafter"/>
</dbReference>
<evidence type="ECO:0000256" key="1">
    <source>
        <dbReference type="ARBA" id="ARBA00001971"/>
    </source>
</evidence>
<reference evidence="14 15" key="1">
    <citation type="journal article" date="2016" name="Genome Biol. Evol.">
        <title>Gene Family Evolution Reflects Adaptation to Soil Environmental Stressors in the Genome of the Collembolan Orchesella cincta.</title>
        <authorList>
            <person name="Faddeeva-Vakhrusheva A."/>
            <person name="Derks M.F."/>
            <person name="Anvar S.Y."/>
            <person name="Agamennone V."/>
            <person name="Suring W."/>
            <person name="Smit S."/>
            <person name="van Straalen N.M."/>
            <person name="Roelofs D."/>
        </authorList>
    </citation>
    <scope>NUCLEOTIDE SEQUENCE [LARGE SCALE GENOMIC DNA]</scope>
    <source>
        <tissue evidence="14">Mixed pool</tissue>
    </source>
</reference>
<evidence type="ECO:0000256" key="13">
    <source>
        <dbReference type="ARBA" id="ARBA00023136"/>
    </source>
</evidence>
<dbReference type="PRINTS" id="PR00385">
    <property type="entry name" value="P450"/>
</dbReference>
<keyword evidence="7" id="KW-0479">Metal-binding</keyword>
<dbReference type="Proteomes" id="UP000094527">
    <property type="component" value="Unassembled WGS sequence"/>
</dbReference>
<keyword evidence="15" id="KW-1185">Reference proteome</keyword>
<dbReference type="PRINTS" id="PR00463">
    <property type="entry name" value="EP450I"/>
</dbReference>
<dbReference type="GO" id="GO:0020037">
    <property type="term" value="F:heme binding"/>
    <property type="evidence" value="ECO:0007669"/>
    <property type="project" value="InterPro"/>
</dbReference>
<comment type="similarity">
    <text evidence="5">Belongs to the cytochrome P450 family.</text>
</comment>
<dbReference type="STRING" id="48709.A0A1D2MII0"/>
<dbReference type="InterPro" id="IPR002401">
    <property type="entry name" value="Cyt_P450_E_grp-I"/>
</dbReference>
<evidence type="ECO:0000256" key="9">
    <source>
        <dbReference type="ARBA" id="ARBA00022848"/>
    </source>
</evidence>
<accession>A0A1D2MII0</accession>
<evidence type="ECO:0000256" key="5">
    <source>
        <dbReference type="ARBA" id="ARBA00010617"/>
    </source>
</evidence>
<keyword evidence="12" id="KW-0503">Monooxygenase</keyword>
<comment type="caution">
    <text evidence="14">The sequence shown here is derived from an EMBL/GenBank/DDBJ whole genome shotgun (WGS) entry which is preliminary data.</text>
</comment>